<dbReference type="EnsemblPlants" id="Kaladp0515s0017.1.v1.1">
    <property type="protein sequence ID" value="Kaladp0515s0017.1.v1.1"/>
    <property type="gene ID" value="Kaladp0515s0017.v1.1"/>
</dbReference>
<feature type="region of interest" description="Disordered" evidence="1">
    <location>
        <begin position="269"/>
        <end position="296"/>
    </location>
</feature>
<evidence type="ECO:0000313" key="2">
    <source>
        <dbReference type="EnsemblPlants" id="Kaladp0515s0017.1.v1.1"/>
    </source>
</evidence>
<organism evidence="2 3">
    <name type="scientific">Kalanchoe fedtschenkoi</name>
    <name type="common">Lavender scallops</name>
    <name type="synonym">South American air plant</name>
    <dbReference type="NCBI Taxonomy" id="63787"/>
    <lineage>
        <taxon>Eukaryota</taxon>
        <taxon>Viridiplantae</taxon>
        <taxon>Streptophyta</taxon>
        <taxon>Embryophyta</taxon>
        <taxon>Tracheophyta</taxon>
        <taxon>Spermatophyta</taxon>
        <taxon>Magnoliopsida</taxon>
        <taxon>eudicotyledons</taxon>
        <taxon>Gunneridae</taxon>
        <taxon>Pentapetalae</taxon>
        <taxon>Saxifragales</taxon>
        <taxon>Crassulaceae</taxon>
        <taxon>Kalanchoe</taxon>
    </lineage>
</organism>
<dbReference type="Proteomes" id="UP000594263">
    <property type="component" value="Unplaced"/>
</dbReference>
<dbReference type="Gene3D" id="1.10.510.10">
    <property type="entry name" value="Transferase(Phosphotransferase) domain 1"/>
    <property type="match status" value="1"/>
</dbReference>
<keyword evidence="3" id="KW-1185">Reference proteome</keyword>
<name>A0A7N0VAH4_KALFE</name>
<dbReference type="AlphaFoldDB" id="A0A7N0VAH4"/>
<dbReference type="InterPro" id="IPR011009">
    <property type="entry name" value="Kinase-like_dom_sf"/>
</dbReference>
<protein>
    <recommendedName>
        <fullName evidence="4">Protein kinase domain-containing protein</fullName>
    </recommendedName>
</protein>
<feature type="compositionally biased region" description="Polar residues" evidence="1">
    <location>
        <begin position="36"/>
        <end position="59"/>
    </location>
</feature>
<dbReference type="SUPFAM" id="SSF56112">
    <property type="entry name" value="Protein kinase-like (PK-like)"/>
    <property type="match status" value="1"/>
</dbReference>
<proteinExistence type="predicted"/>
<accession>A0A7N0VAH4</accession>
<feature type="compositionally biased region" description="Low complexity" evidence="1">
    <location>
        <begin position="66"/>
        <end position="107"/>
    </location>
</feature>
<evidence type="ECO:0000313" key="3">
    <source>
        <dbReference type="Proteomes" id="UP000594263"/>
    </source>
</evidence>
<dbReference type="PANTHER" id="PTHR33492">
    <property type="entry name" value="OSJNBA0043A12.37 PROTEIN-RELATED"/>
    <property type="match status" value="1"/>
</dbReference>
<dbReference type="OMA" id="WRVQYQG"/>
<dbReference type="Gramene" id="Kaladp0515s0017.1.v1.1">
    <property type="protein sequence ID" value="Kaladp0515s0017.1.v1.1"/>
    <property type="gene ID" value="Kaladp0515s0017.v1.1"/>
</dbReference>
<reference evidence="2" key="1">
    <citation type="submission" date="2021-01" db="UniProtKB">
        <authorList>
            <consortium name="EnsemblPlants"/>
        </authorList>
    </citation>
    <scope>IDENTIFICATION</scope>
</reference>
<dbReference type="PANTHER" id="PTHR33492:SF9">
    <property type="entry name" value="GB|AAB80672.1"/>
    <property type="match status" value="1"/>
</dbReference>
<feature type="region of interest" description="Disordered" evidence="1">
    <location>
        <begin position="1"/>
        <end position="127"/>
    </location>
</feature>
<feature type="compositionally biased region" description="Polar residues" evidence="1">
    <location>
        <begin position="13"/>
        <end position="28"/>
    </location>
</feature>
<sequence length="885" mass="98210">MGAVTGDPLKYPPTTSFEHQLQLESPNVNPKRPRYGNSSGSQWKQLLPSPTSAQTQPLMQQALLISASTPDASSPSSSANPQLQVLQTQQPSAAAASSTNTAASSPSLDAAGRDEQQHQVHGHGQLRKGKYVSPVWKPYEMLMLAKGWHIQYMSAARPGSDGRGNNKSRAEKDREVAEFLNRHGVERDAKAAGTKWDNMLGDFRKVYQWERGGGRVEAGVTKSYFRLSPYERKNQHGLPTSFDEEVFEEMALFMGPRRSGSYSSLLQHTTVGSGKEDDDGAAAAGPSLPVPPVPLSSSVPNTLRRIGKMKMMWEECVNLWAEEGETQSGRVNICSPSTTASSLSSFLNADELVFFDDSMVATTLEAFENGPLSGFSTDRFAPGQQVRVFGRRRAAPRFHASWLMGCQDPSKYYLDSLKTSPATLPTLVELSRYLQEPPPKELRFPLRPEVYRDLPQGKDLFFTTSSEPLDCRMITYDILGQVLRSKNLSECTLTASGGRDSYIGLWDDCINVVVCKFCSLGIVFVRKPHHALPCSTECLWPNVTGFVRGLCLWRGEERGEVRGEGGAMTHPSKSLVQKFLWGYVDLPYVLGYYAVGCTVTFCALSRVSQDEQKQVLCTDLLTIDLSSQADRLRALIPCWRIATLLPLLADKCLNYATATSVEAGLPLFSDFERIELGMGDAIERTPNYETRYFSSERRWASVKEIYGFLETRIPHSEYMAESSETQLSLLFKPRGCKVKPRSVDQLIEALKNITKSLVALHDLSFMHRDISWDSVLRRVDSESDEEWFLSQFDAAAGAPQMSAFCSGVGEGGHAPEMKRGLHGVKVDVWGIGWLIKTSGLLLPMQLTDLQSRCLEHNQEMRPTAADCYHHLLQLSAAAAARDYSR</sequence>
<evidence type="ECO:0000256" key="1">
    <source>
        <dbReference type="SAM" id="MobiDB-lite"/>
    </source>
</evidence>
<evidence type="ECO:0008006" key="4">
    <source>
        <dbReference type="Google" id="ProtNLM"/>
    </source>
</evidence>